<evidence type="ECO:0000256" key="1">
    <source>
        <dbReference type="ARBA" id="ARBA00007357"/>
    </source>
</evidence>
<organism evidence="3">
    <name type="scientific">Graphocephala atropunctata</name>
    <dbReference type="NCBI Taxonomy" id="36148"/>
    <lineage>
        <taxon>Eukaryota</taxon>
        <taxon>Metazoa</taxon>
        <taxon>Ecdysozoa</taxon>
        <taxon>Arthropoda</taxon>
        <taxon>Hexapoda</taxon>
        <taxon>Insecta</taxon>
        <taxon>Pterygota</taxon>
        <taxon>Neoptera</taxon>
        <taxon>Paraneoptera</taxon>
        <taxon>Hemiptera</taxon>
        <taxon>Auchenorrhyncha</taxon>
        <taxon>Membracoidea</taxon>
        <taxon>Cicadellidae</taxon>
        <taxon>Cicadellinae</taxon>
        <taxon>Cicadellini</taxon>
        <taxon>Graphocephala</taxon>
    </lineage>
</organism>
<dbReference type="PANTHER" id="PTHR11733">
    <property type="entry name" value="ZINC METALLOPROTEASE FAMILY M13 NEPRILYSIN-RELATED"/>
    <property type="match status" value="1"/>
</dbReference>
<dbReference type="EMBL" id="GEBQ01011982">
    <property type="protein sequence ID" value="JAT27995.1"/>
    <property type="molecule type" value="Transcribed_RNA"/>
</dbReference>
<protein>
    <recommendedName>
        <fullName evidence="2">Peptidase M13 C-terminal domain-containing protein</fullName>
    </recommendedName>
</protein>
<dbReference type="Gene3D" id="3.40.390.10">
    <property type="entry name" value="Collagenase (Catalytic Domain)"/>
    <property type="match status" value="1"/>
</dbReference>
<proteinExistence type="inferred from homology"/>
<dbReference type="GO" id="GO:0016485">
    <property type="term" value="P:protein processing"/>
    <property type="evidence" value="ECO:0007669"/>
    <property type="project" value="TreeGrafter"/>
</dbReference>
<comment type="similarity">
    <text evidence="1">Belongs to the peptidase M13 family.</text>
</comment>
<dbReference type="PROSITE" id="PS51885">
    <property type="entry name" value="NEPRILYSIN"/>
    <property type="match status" value="1"/>
</dbReference>
<dbReference type="GO" id="GO:0004222">
    <property type="term" value="F:metalloendopeptidase activity"/>
    <property type="evidence" value="ECO:0007669"/>
    <property type="project" value="InterPro"/>
</dbReference>
<reference evidence="3" key="1">
    <citation type="submission" date="2015-11" db="EMBL/GenBank/DDBJ databases">
        <title>De novo transcriptome assembly of four potential Pierce s Disease insect vectors from Arizona vineyards.</title>
        <authorList>
            <person name="Tassone E.E."/>
        </authorList>
    </citation>
    <scope>NUCLEOTIDE SEQUENCE</scope>
</reference>
<dbReference type="InterPro" id="IPR024079">
    <property type="entry name" value="MetalloPept_cat_dom_sf"/>
</dbReference>
<name>A0A1B6LWF1_9HEMI</name>
<dbReference type="InterPro" id="IPR018497">
    <property type="entry name" value="Peptidase_M13_C"/>
</dbReference>
<gene>
    <name evidence="3" type="ORF">g.54345</name>
</gene>
<dbReference type="InterPro" id="IPR000718">
    <property type="entry name" value="Peptidase_M13"/>
</dbReference>
<evidence type="ECO:0000313" key="3">
    <source>
        <dbReference type="EMBL" id="JAT27995.1"/>
    </source>
</evidence>
<dbReference type="GO" id="GO:0005886">
    <property type="term" value="C:plasma membrane"/>
    <property type="evidence" value="ECO:0007669"/>
    <property type="project" value="TreeGrafter"/>
</dbReference>
<evidence type="ECO:0000259" key="2">
    <source>
        <dbReference type="Pfam" id="PF01431"/>
    </source>
</evidence>
<dbReference type="SUPFAM" id="SSF55486">
    <property type="entry name" value="Metalloproteases ('zincins'), catalytic domain"/>
    <property type="match status" value="1"/>
</dbReference>
<dbReference type="Pfam" id="PF01431">
    <property type="entry name" value="Peptidase_M13"/>
    <property type="match status" value="1"/>
</dbReference>
<accession>A0A1B6LWF1</accession>
<dbReference type="PANTHER" id="PTHR11733:SF167">
    <property type="entry name" value="FI17812P1-RELATED"/>
    <property type="match status" value="1"/>
</dbReference>
<feature type="non-terminal residue" evidence="3">
    <location>
        <position position="1"/>
    </location>
</feature>
<dbReference type="AlphaFoldDB" id="A0A1B6LWF1"/>
<sequence>VNTQGENMADNAGVKLAYRAYKRLKKKEPGLPQLEKYSNDQLFMLSGATIWCSRMRLEALKMNILRNVHSPPEFRVKGPIMNLPRFAEVFQCAPGTPMNPHKKCSVW</sequence>
<feature type="domain" description="Peptidase M13 C-terminal" evidence="2">
    <location>
        <begin position="3"/>
        <end position="106"/>
    </location>
</feature>